<reference evidence="1 2" key="1">
    <citation type="journal article" date="2023" name="Sci. Data">
        <title>Genome assembly of the Korean intertidal mud-creeper Batillaria attramentaria.</title>
        <authorList>
            <person name="Patra A.K."/>
            <person name="Ho P.T."/>
            <person name="Jun S."/>
            <person name="Lee S.J."/>
            <person name="Kim Y."/>
            <person name="Won Y.J."/>
        </authorList>
    </citation>
    <scope>NUCLEOTIDE SEQUENCE [LARGE SCALE GENOMIC DNA]</scope>
    <source>
        <strain evidence="1">Wonlab-2016</strain>
    </source>
</reference>
<comment type="caution">
    <text evidence="1">The sequence shown here is derived from an EMBL/GenBank/DDBJ whole genome shotgun (WGS) entry which is preliminary data.</text>
</comment>
<proteinExistence type="predicted"/>
<keyword evidence="2" id="KW-1185">Reference proteome</keyword>
<evidence type="ECO:0000313" key="2">
    <source>
        <dbReference type="Proteomes" id="UP001519460"/>
    </source>
</evidence>
<dbReference type="AlphaFoldDB" id="A0ABD0L5V6"/>
<sequence length="215" mass="24015">LRSVLSITPTEVCTAKTVERRPSFDLTDRRHPAIGYKHGIKGILVSVLLATQFHGGSKVLDPGCRPATSRNMQRSQIVFGGYGNRAGYPGHEVEDPNLWKTDYTQTYFKKDIIPANRLHFTSLVNRMNQIEGVQAKEVVRPGNHPMPAFTQYRRVHDKLGHLRGPGVPLGYPIREQYNILTGEVVGPAWKEENHSVSGNRVLHGIRSALPPPVIQ</sequence>
<evidence type="ECO:0000313" key="1">
    <source>
        <dbReference type="EMBL" id="KAK7494472.1"/>
    </source>
</evidence>
<accession>A0ABD0L5V6</accession>
<feature type="non-terminal residue" evidence="1">
    <location>
        <position position="1"/>
    </location>
</feature>
<gene>
    <name evidence="1" type="ORF">BaRGS_00014364</name>
</gene>
<dbReference type="Proteomes" id="UP001519460">
    <property type="component" value="Unassembled WGS sequence"/>
</dbReference>
<name>A0ABD0L5V6_9CAEN</name>
<dbReference type="EMBL" id="JACVVK020000083">
    <property type="protein sequence ID" value="KAK7494472.1"/>
    <property type="molecule type" value="Genomic_DNA"/>
</dbReference>
<protein>
    <submittedName>
        <fullName evidence="1">Uncharacterized protein</fullName>
    </submittedName>
</protein>
<organism evidence="1 2">
    <name type="scientific">Batillaria attramentaria</name>
    <dbReference type="NCBI Taxonomy" id="370345"/>
    <lineage>
        <taxon>Eukaryota</taxon>
        <taxon>Metazoa</taxon>
        <taxon>Spiralia</taxon>
        <taxon>Lophotrochozoa</taxon>
        <taxon>Mollusca</taxon>
        <taxon>Gastropoda</taxon>
        <taxon>Caenogastropoda</taxon>
        <taxon>Sorbeoconcha</taxon>
        <taxon>Cerithioidea</taxon>
        <taxon>Batillariidae</taxon>
        <taxon>Batillaria</taxon>
    </lineage>
</organism>